<accession>A0ABN9M6S6</accession>
<dbReference type="EMBL" id="CAUEEQ010050234">
    <property type="protein sequence ID" value="CAJ0960438.1"/>
    <property type="molecule type" value="Genomic_DNA"/>
</dbReference>
<evidence type="ECO:0000259" key="2">
    <source>
        <dbReference type="PROSITE" id="PS51390"/>
    </source>
</evidence>
<reference evidence="3" key="1">
    <citation type="submission" date="2023-07" db="EMBL/GenBank/DDBJ databases">
        <authorList>
            <person name="Stuckert A."/>
        </authorList>
    </citation>
    <scope>NUCLEOTIDE SEQUENCE</scope>
</reference>
<protein>
    <recommendedName>
        <fullName evidence="2">WAP domain-containing protein</fullName>
    </recommendedName>
</protein>
<keyword evidence="1" id="KW-0732">Signal</keyword>
<dbReference type="InterPro" id="IPR008197">
    <property type="entry name" value="WAP_dom"/>
</dbReference>
<dbReference type="PRINTS" id="PR00003">
    <property type="entry name" value="4DISULPHCORE"/>
</dbReference>
<feature type="signal peptide" evidence="1">
    <location>
        <begin position="1"/>
        <end position="21"/>
    </location>
</feature>
<keyword evidence="4" id="KW-1185">Reference proteome</keyword>
<comment type="caution">
    <text evidence="3">The sequence shown here is derived from an EMBL/GenBank/DDBJ whole genome shotgun (WGS) entry which is preliminary data.</text>
</comment>
<proteinExistence type="predicted"/>
<dbReference type="InterPro" id="IPR036645">
    <property type="entry name" value="Elafin-like_sf"/>
</dbReference>
<evidence type="ECO:0000256" key="1">
    <source>
        <dbReference type="SAM" id="SignalP"/>
    </source>
</evidence>
<dbReference type="SMART" id="SM00217">
    <property type="entry name" value="WAP"/>
    <property type="match status" value="1"/>
</dbReference>
<feature type="chain" id="PRO_5046810951" description="WAP domain-containing protein" evidence="1">
    <location>
        <begin position="22"/>
        <end position="143"/>
    </location>
</feature>
<dbReference type="Gene3D" id="4.10.75.10">
    <property type="entry name" value="Elafin-like"/>
    <property type="match status" value="1"/>
</dbReference>
<gene>
    <name evidence="3" type="ORF">RIMI_LOCUS17312333</name>
</gene>
<organism evidence="3 4">
    <name type="scientific">Ranitomeya imitator</name>
    <name type="common">mimic poison frog</name>
    <dbReference type="NCBI Taxonomy" id="111125"/>
    <lineage>
        <taxon>Eukaryota</taxon>
        <taxon>Metazoa</taxon>
        <taxon>Chordata</taxon>
        <taxon>Craniata</taxon>
        <taxon>Vertebrata</taxon>
        <taxon>Euteleostomi</taxon>
        <taxon>Amphibia</taxon>
        <taxon>Batrachia</taxon>
        <taxon>Anura</taxon>
        <taxon>Neobatrachia</taxon>
        <taxon>Hyloidea</taxon>
        <taxon>Dendrobatidae</taxon>
        <taxon>Dendrobatinae</taxon>
        <taxon>Ranitomeya</taxon>
    </lineage>
</organism>
<evidence type="ECO:0000313" key="4">
    <source>
        <dbReference type="Proteomes" id="UP001176940"/>
    </source>
</evidence>
<dbReference type="Pfam" id="PF00095">
    <property type="entry name" value="WAP"/>
    <property type="match status" value="1"/>
</dbReference>
<evidence type="ECO:0000313" key="3">
    <source>
        <dbReference type="EMBL" id="CAJ0960438.1"/>
    </source>
</evidence>
<dbReference type="Proteomes" id="UP001176940">
    <property type="component" value="Unassembled WGS sequence"/>
</dbReference>
<name>A0ABN9M6S6_9NEOB</name>
<feature type="domain" description="WAP" evidence="2">
    <location>
        <begin position="33"/>
        <end position="96"/>
    </location>
</feature>
<dbReference type="PROSITE" id="PS51390">
    <property type="entry name" value="WAP"/>
    <property type="match status" value="1"/>
</dbReference>
<sequence>MGRSMMLVVLVLFGILASAISQELEEASGAAKNIGKPGRCPEVVEEDLISSTSTPCSPMCKDKESCTTQACDNDFNCEGSLKCCKARCATECLPPVFRSPCENNFDCPWTLKCCSGVCDSDCVYQHRKPDSIAKGIILDKKKE</sequence>